<dbReference type="KEGG" id="dpl:KGM_208275"/>
<dbReference type="EMBL" id="AGBW02011697">
    <property type="protein sequence ID" value="OWR46283.1"/>
    <property type="molecule type" value="Genomic_DNA"/>
</dbReference>
<evidence type="ECO:0000256" key="1">
    <source>
        <dbReference type="ARBA" id="ARBA00022723"/>
    </source>
</evidence>
<keyword evidence="2" id="KW-0863">Zinc-finger</keyword>
<keyword evidence="6" id="KW-1185">Reference proteome</keyword>
<evidence type="ECO:0000256" key="2">
    <source>
        <dbReference type="ARBA" id="ARBA00022771"/>
    </source>
</evidence>
<protein>
    <recommendedName>
        <fullName evidence="4">FLYWCH-type domain-containing protein</fullName>
    </recommendedName>
</protein>
<evidence type="ECO:0000256" key="3">
    <source>
        <dbReference type="ARBA" id="ARBA00022833"/>
    </source>
</evidence>
<comment type="caution">
    <text evidence="5">The sequence shown here is derived from an EMBL/GenBank/DDBJ whole genome shotgun (WGS) entry which is preliminary data.</text>
</comment>
<dbReference type="Pfam" id="PF04500">
    <property type="entry name" value="FLYWCH"/>
    <property type="match status" value="1"/>
</dbReference>
<feature type="domain" description="FLYWCH-type" evidence="4">
    <location>
        <begin position="16"/>
        <end position="70"/>
    </location>
</feature>
<dbReference type="InParanoid" id="A0A212EXR7"/>
<evidence type="ECO:0000313" key="5">
    <source>
        <dbReference type="EMBL" id="OWR46283.1"/>
    </source>
</evidence>
<proteinExistence type="predicted"/>
<dbReference type="Gene3D" id="2.20.25.240">
    <property type="match status" value="1"/>
</dbReference>
<dbReference type="InterPro" id="IPR007588">
    <property type="entry name" value="Znf_FLYWCH"/>
</dbReference>
<keyword evidence="3" id="KW-0862">Zinc</keyword>
<dbReference type="GO" id="GO:0008270">
    <property type="term" value="F:zinc ion binding"/>
    <property type="evidence" value="ECO:0007669"/>
    <property type="project" value="UniProtKB-KW"/>
</dbReference>
<sequence length="147" mass="17674">MRDGTWAKKLRVQICKTAKGGQVLVLKGHRFHREYGRVGRSYWRCTKRVMHGCKATIRIINDEKLKAKKRQEILEKKKIAERARYERIKSDPLKYAKLLEKYKKKYESRKRRGVVKLVKDMTEEELQEARRVWRAKAAAYRKKILKE</sequence>
<organism evidence="5 6">
    <name type="scientific">Danaus plexippus plexippus</name>
    <dbReference type="NCBI Taxonomy" id="278856"/>
    <lineage>
        <taxon>Eukaryota</taxon>
        <taxon>Metazoa</taxon>
        <taxon>Ecdysozoa</taxon>
        <taxon>Arthropoda</taxon>
        <taxon>Hexapoda</taxon>
        <taxon>Insecta</taxon>
        <taxon>Pterygota</taxon>
        <taxon>Neoptera</taxon>
        <taxon>Endopterygota</taxon>
        <taxon>Lepidoptera</taxon>
        <taxon>Glossata</taxon>
        <taxon>Ditrysia</taxon>
        <taxon>Papilionoidea</taxon>
        <taxon>Nymphalidae</taxon>
        <taxon>Danainae</taxon>
        <taxon>Danaini</taxon>
        <taxon>Danaina</taxon>
        <taxon>Danaus</taxon>
        <taxon>Danaus</taxon>
    </lineage>
</organism>
<reference evidence="5 6" key="1">
    <citation type="journal article" date="2011" name="Cell">
        <title>The monarch butterfly genome yields insights into long-distance migration.</title>
        <authorList>
            <person name="Zhan S."/>
            <person name="Merlin C."/>
            <person name="Boore J.L."/>
            <person name="Reppert S.M."/>
        </authorList>
    </citation>
    <scope>NUCLEOTIDE SEQUENCE [LARGE SCALE GENOMIC DNA]</scope>
    <source>
        <strain evidence="5">F-2</strain>
    </source>
</reference>
<gene>
    <name evidence="5" type="ORF">KGM_208275</name>
</gene>
<dbReference type="Proteomes" id="UP000007151">
    <property type="component" value="Unassembled WGS sequence"/>
</dbReference>
<evidence type="ECO:0000259" key="4">
    <source>
        <dbReference type="Pfam" id="PF04500"/>
    </source>
</evidence>
<accession>A0A212EXR7</accession>
<dbReference type="AlphaFoldDB" id="A0A212EXR7"/>
<evidence type="ECO:0000313" key="6">
    <source>
        <dbReference type="Proteomes" id="UP000007151"/>
    </source>
</evidence>
<name>A0A212EXR7_DANPL</name>
<keyword evidence="1" id="KW-0479">Metal-binding</keyword>